<evidence type="ECO:0000256" key="2">
    <source>
        <dbReference type="ARBA" id="ARBA00009975"/>
    </source>
</evidence>
<dbReference type="SUPFAM" id="SSF51735">
    <property type="entry name" value="NAD(P)-binding Rossmann-fold domains"/>
    <property type="match status" value="1"/>
</dbReference>
<keyword evidence="4" id="KW-0521">NADP</keyword>
<dbReference type="GO" id="GO:0050661">
    <property type="term" value="F:NADP binding"/>
    <property type="evidence" value="ECO:0007669"/>
    <property type="project" value="InterPro"/>
</dbReference>
<dbReference type="GO" id="GO:0005829">
    <property type="term" value="C:cytosol"/>
    <property type="evidence" value="ECO:0007669"/>
    <property type="project" value="TreeGrafter"/>
</dbReference>
<dbReference type="InterPro" id="IPR001282">
    <property type="entry name" value="G6P_DH"/>
</dbReference>
<gene>
    <name evidence="9" type="ORF">MNBD_CHLOROFLEXI01-3179</name>
</gene>
<dbReference type="SUPFAM" id="SSF55347">
    <property type="entry name" value="Glyceraldehyde-3-phosphate dehydrogenase-like, C-terminal domain"/>
    <property type="match status" value="1"/>
</dbReference>
<evidence type="ECO:0000256" key="6">
    <source>
        <dbReference type="ARBA" id="ARBA00023277"/>
    </source>
</evidence>
<accession>A0A3B0VJ88</accession>
<comment type="pathway">
    <text evidence="1">Carbohydrate degradation; pentose phosphate pathway; D-ribulose 5-phosphate from D-glucose 6-phosphate (oxidative stage): step 1/3.</text>
</comment>
<feature type="non-terminal residue" evidence="9">
    <location>
        <position position="403"/>
    </location>
</feature>
<evidence type="ECO:0000256" key="1">
    <source>
        <dbReference type="ARBA" id="ARBA00004937"/>
    </source>
</evidence>
<dbReference type="UniPathway" id="UPA00115"/>
<organism evidence="9">
    <name type="scientific">hydrothermal vent metagenome</name>
    <dbReference type="NCBI Taxonomy" id="652676"/>
    <lineage>
        <taxon>unclassified sequences</taxon>
        <taxon>metagenomes</taxon>
        <taxon>ecological metagenomes</taxon>
    </lineage>
</organism>
<proteinExistence type="inferred from homology"/>
<dbReference type="Gene3D" id="3.30.360.10">
    <property type="entry name" value="Dihydrodipicolinate Reductase, domain 2"/>
    <property type="match status" value="1"/>
</dbReference>
<dbReference type="GO" id="GO:0009051">
    <property type="term" value="P:pentose-phosphate shunt, oxidative branch"/>
    <property type="evidence" value="ECO:0007669"/>
    <property type="project" value="TreeGrafter"/>
</dbReference>
<dbReference type="PRINTS" id="PR00079">
    <property type="entry name" value="G6PDHDRGNASE"/>
</dbReference>
<dbReference type="InterPro" id="IPR036291">
    <property type="entry name" value="NAD(P)-bd_dom_sf"/>
</dbReference>
<keyword evidence="3" id="KW-0313">Glucose metabolism</keyword>
<reference evidence="9" key="1">
    <citation type="submission" date="2018-06" db="EMBL/GenBank/DDBJ databases">
        <authorList>
            <person name="Zhirakovskaya E."/>
        </authorList>
    </citation>
    <scope>NUCLEOTIDE SEQUENCE</scope>
</reference>
<evidence type="ECO:0000259" key="8">
    <source>
        <dbReference type="Pfam" id="PF02781"/>
    </source>
</evidence>
<evidence type="ECO:0000313" key="9">
    <source>
        <dbReference type="EMBL" id="VAW43615.1"/>
    </source>
</evidence>
<sequence>MSETKPTTFVIFGGTGDLTRRKLIPALFNSYCKQRLPAHFNIVGFSRSRLTDAEYCQALREGMQEFAPDAYSAEKWDSFTKNVSYIKGDLTAVDDYLRLRKHLSQIEGGSGNRLYYLAIAPRFFIPTIQNLGTAAIVTEENGWRRIVVEKPFGRDLASAQALNEAIHHVFQEHQIYRIDHYLGKETAQNILYFRFANTIFEPVWNRNYVDNVQITVTESVDVGHRAGYYDQAGVVRDMFQNHLMQLLSLVAMEPPASFEADAVRNEKVKLFHSIRPLPLSQTVRAQYEGYLQAKGVAEGSQTPTYAAMEVYIDNWRWQGVPFYLQSGKALAQKNSEIIIEFKRPPHLMFDDIEDDDFTANILSICIQPDEGIHLKLEAKVPDSHKTQSVDMEFHYRSSFKESR</sequence>
<dbReference type="InterPro" id="IPR022675">
    <property type="entry name" value="G6P_DH_C"/>
</dbReference>
<evidence type="ECO:0000259" key="7">
    <source>
        <dbReference type="Pfam" id="PF00479"/>
    </source>
</evidence>
<dbReference type="AlphaFoldDB" id="A0A3B0VJ88"/>
<dbReference type="InterPro" id="IPR022674">
    <property type="entry name" value="G6P_DH_NAD-bd"/>
</dbReference>
<dbReference type="Pfam" id="PF00479">
    <property type="entry name" value="G6PD_N"/>
    <property type="match status" value="1"/>
</dbReference>
<feature type="domain" description="Glucose-6-phosphate dehydrogenase C-terminal" evidence="8">
    <location>
        <begin position="192"/>
        <end position="401"/>
    </location>
</feature>
<dbReference type="Gene3D" id="3.40.50.720">
    <property type="entry name" value="NAD(P)-binding Rossmann-like Domain"/>
    <property type="match status" value="1"/>
</dbReference>
<dbReference type="PANTHER" id="PTHR23429">
    <property type="entry name" value="GLUCOSE-6-PHOSPHATE 1-DEHYDROGENASE G6PD"/>
    <property type="match status" value="1"/>
</dbReference>
<keyword evidence="5 9" id="KW-0560">Oxidoreductase</keyword>
<evidence type="ECO:0000256" key="5">
    <source>
        <dbReference type="ARBA" id="ARBA00023002"/>
    </source>
</evidence>
<dbReference type="PROSITE" id="PS00069">
    <property type="entry name" value="G6P_DEHYDROGENASE"/>
    <property type="match status" value="1"/>
</dbReference>
<dbReference type="NCBIfam" id="TIGR00871">
    <property type="entry name" value="zwf"/>
    <property type="match status" value="1"/>
</dbReference>
<keyword evidence="6" id="KW-0119">Carbohydrate metabolism</keyword>
<dbReference type="InterPro" id="IPR019796">
    <property type="entry name" value="G6P_DH_AS"/>
</dbReference>
<dbReference type="Pfam" id="PF02781">
    <property type="entry name" value="G6PD_C"/>
    <property type="match status" value="1"/>
</dbReference>
<dbReference type="EMBL" id="UOEU01001121">
    <property type="protein sequence ID" value="VAW43615.1"/>
    <property type="molecule type" value="Genomic_DNA"/>
</dbReference>
<dbReference type="HAMAP" id="MF_00966">
    <property type="entry name" value="G6PD"/>
    <property type="match status" value="1"/>
</dbReference>
<name>A0A3B0VJ88_9ZZZZ</name>
<comment type="similarity">
    <text evidence="2">Belongs to the glucose-6-phosphate dehydrogenase family.</text>
</comment>
<feature type="domain" description="Glucose-6-phosphate dehydrogenase NAD-binding" evidence="7">
    <location>
        <begin position="10"/>
        <end position="189"/>
    </location>
</feature>
<dbReference type="EC" id="1.1.1.49" evidence="9"/>
<protein>
    <submittedName>
        <fullName evidence="9">Glucose-6-phosphate 1-dehydrogenase</fullName>
        <ecNumber evidence="9">1.1.1.49</ecNumber>
    </submittedName>
</protein>
<evidence type="ECO:0000256" key="4">
    <source>
        <dbReference type="ARBA" id="ARBA00022857"/>
    </source>
</evidence>
<evidence type="ECO:0000256" key="3">
    <source>
        <dbReference type="ARBA" id="ARBA00022526"/>
    </source>
</evidence>
<dbReference type="PANTHER" id="PTHR23429:SF0">
    <property type="entry name" value="GLUCOSE-6-PHOSPHATE 1-DEHYDROGENASE"/>
    <property type="match status" value="1"/>
</dbReference>
<dbReference type="GO" id="GO:0004345">
    <property type="term" value="F:glucose-6-phosphate dehydrogenase activity"/>
    <property type="evidence" value="ECO:0007669"/>
    <property type="project" value="UniProtKB-EC"/>
</dbReference>
<dbReference type="GO" id="GO:0006006">
    <property type="term" value="P:glucose metabolic process"/>
    <property type="evidence" value="ECO:0007669"/>
    <property type="project" value="UniProtKB-KW"/>
</dbReference>